<accession>A0A7H1DXF7</accession>
<dbReference type="GO" id="GO:0003700">
    <property type="term" value="F:DNA-binding transcription factor activity"/>
    <property type="evidence" value="ECO:0007669"/>
    <property type="project" value="InterPro"/>
</dbReference>
<dbReference type="InterPro" id="IPR011990">
    <property type="entry name" value="TPR-like_helical_dom_sf"/>
</dbReference>
<proteinExistence type="predicted"/>
<feature type="domain" description="HTH araC/xylS-type" evidence="3">
    <location>
        <begin position="405"/>
        <end position="517"/>
    </location>
</feature>
<keyword evidence="2" id="KW-0472">Membrane</keyword>
<dbReference type="InterPro" id="IPR018060">
    <property type="entry name" value="HTH_AraC"/>
</dbReference>
<name>A0A7H1DXF7_9FLAO</name>
<reference evidence="4 5" key="1">
    <citation type="submission" date="2020-07" db="EMBL/GenBank/DDBJ databases">
        <title>Complete genome and description of Chryseobacterium manosquense strain Marseille-Q2069 sp. nov.</title>
        <authorList>
            <person name="Boxberger M."/>
        </authorList>
    </citation>
    <scope>NUCLEOTIDE SEQUENCE [LARGE SCALE GENOMIC DNA]</scope>
    <source>
        <strain evidence="4 5">Marseille-Q2069</strain>
    </source>
</reference>
<keyword evidence="2" id="KW-1133">Transmembrane helix</keyword>
<dbReference type="RefSeq" id="WP_188321421.1">
    <property type="nucleotide sequence ID" value="NZ_CP060203.1"/>
</dbReference>
<dbReference type="Gene3D" id="1.25.40.10">
    <property type="entry name" value="Tetratricopeptide repeat domain"/>
    <property type="match status" value="1"/>
</dbReference>
<dbReference type="SMART" id="SM00342">
    <property type="entry name" value="HTH_ARAC"/>
    <property type="match status" value="1"/>
</dbReference>
<dbReference type="AlphaFoldDB" id="A0A7H1DXF7"/>
<keyword evidence="2" id="KW-0812">Transmembrane</keyword>
<dbReference type="SUPFAM" id="SSF48452">
    <property type="entry name" value="TPR-like"/>
    <property type="match status" value="1"/>
</dbReference>
<evidence type="ECO:0000256" key="2">
    <source>
        <dbReference type="SAM" id="Phobius"/>
    </source>
</evidence>
<dbReference type="Proteomes" id="UP000516438">
    <property type="component" value="Chromosome"/>
</dbReference>
<keyword evidence="1" id="KW-0238">DNA-binding</keyword>
<dbReference type="PANTHER" id="PTHR43280:SF29">
    <property type="entry name" value="ARAC-FAMILY TRANSCRIPTIONAL REGULATOR"/>
    <property type="match status" value="1"/>
</dbReference>
<gene>
    <name evidence="4" type="ORF">H0S70_01340</name>
</gene>
<dbReference type="Pfam" id="PF12833">
    <property type="entry name" value="HTH_18"/>
    <property type="match status" value="1"/>
</dbReference>
<feature type="transmembrane region" description="Helical" evidence="2">
    <location>
        <begin position="341"/>
        <end position="364"/>
    </location>
</feature>
<dbReference type="EMBL" id="CP060203">
    <property type="protein sequence ID" value="QNS41665.1"/>
    <property type="molecule type" value="Genomic_DNA"/>
</dbReference>
<sequence length="526" mass="62066">MAAFLYLNKFINQAKKENNLHKLFQGYKEATYYSADKNVKIKYSDSCISTALKTQDNDLISSAHLGKGIVYYSNYRQYVKALNQYLIAFDYSEKGADEYQKQKINYHIGVVKSYLGYYNDALLNFKNGVQFFKNKTSGDYHRNEIYNNSKGYLNSLHQAIICNQYLQNYKDANSLIQEGLRFTQTQPDFLLEKNYFLKSSAISDYNADKLPEALNKFNESLPVFEKKQDFMTVGIVNYYLGRTYERMGDSQKTIQQFKKVDSIFSEKLIFFPELRKNYEYLINYYKNNSDEKNELLYTKKLLKVDSIMNSDFKYLSAKIHREYDTVALENAKKKLEKQNSFGVSALIFLFLIISVLSFLVWKYYNNQNEIKRKYLLLENRLTENAVKPNYNNDEKILNTKILIPDEIYHNITRKLEKFEDRRGYIEKGLTLAKLAKRFNTNATYLSQVINETRKLTFNKYLSELRINYITNRLYNDNQYLKYTVESLAEECGIASRQNFSDLFKEINGIRPKDFIALRRKELGINT</sequence>
<evidence type="ECO:0000256" key="1">
    <source>
        <dbReference type="ARBA" id="ARBA00023125"/>
    </source>
</evidence>
<dbReference type="PANTHER" id="PTHR43280">
    <property type="entry name" value="ARAC-FAMILY TRANSCRIPTIONAL REGULATOR"/>
    <property type="match status" value="1"/>
</dbReference>
<dbReference type="GO" id="GO:0043565">
    <property type="term" value="F:sequence-specific DNA binding"/>
    <property type="evidence" value="ECO:0007669"/>
    <property type="project" value="InterPro"/>
</dbReference>
<dbReference type="Gene3D" id="1.10.10.60">
    <property type="entry name" value="Homeodomain-like"/>
    <property type="match status" value="2"/>
</dbReference>
<organism evidence="4 5">
    <name type="scientific">Chryseobacterium manosquense</name>
    <dbReference type="NCBI Taxonomy" id="2754694"/>
    <lineage>
        <taxon>Bacteria</taxon>
        <taxon>Pseudomonadati</taxon>
        <taxon>Bacteroidota</taxon>
        <taxon>Flavobacteriia</taxon>
        <taxon>Flavobacteriales</taxon>
        <taxon>Weeksellaceae</taxon>
        <taxon>Chryseobacterium group</taxon>
        <taxon>Chryseobacterium</taxon>
    </lineage>
</organism>
<dbReference type="PROSITE" id="PS01124">
    <property type="entry name" value="HTH_ARAC_FAMILY_2"/>
    <property type="match status" value="1"/>
</dbReference>
<dbReference type="KEGG" id="cmaq:H0S70_01340"/>
<evidence type="ECO:0000259" key="3">
    <source>
        <dbReference type="PROSITE" id="PS01124"/>
    </source>
</evidence>
<protein>
    <submittedName>
        <fullName evidence="4">Helix-turn-helix transcriptional regulator</fullName>
    </submittedName>
</protein>
<evidence type="ECO:0000313" key="4">
    <source>
        <dbReference type="EMBL" id="QNS41665.1"/>
    </source>
</evidence>
<evidence type="ECO:0000313" key="5">
    <source>
        <dbReference type="Proteomes" id="UP000516438"/>
    </source>
</evidence>
<keyword evidence="5" id="KW-1185">Reference proteome</keyword>